<evidence type="ECO:0000313" key="2">
    <source>
        <dbReference type="EMBL" id="ODA35167.1"/>
    </source>
</evidence>
<reference evidence="2 3" key="1">
    <citation type="submission" date="2016-05" db="EMBL/GenBank/DDBJ databases">
        <title>Genomic Taxonomy of the Vibrionaceae.</title>
        <authorList>
            <person name="Gomez-Gil B."/>
            <person name="Enciso-Ibarra J."/>
        </authorList>
    </citation>
    <scope>NUCLEOTIDE SEQUENCE [LARGE SCALE GENOMIC DNA]</scope>
    <source>
        <strain evidence="2 3">CAIM 1920</strain>
    </source>
</reference>
<comment type="caution">
    <text evidence="2">The sequence shown here is derived from an EMBL/GenBank/DDBJ whole genome shotgun (WGS) entry which is preliminary data.</text>
</comment>
<proteinExistence type="predicted"/>
<dbReference type="Proteomes" id="UP000094936">
    <property type="component" value="Unassembled WGS sequence"/>
</dbReference>
<protein>
    <submittedName>
        <fullName evidence="2">Uncharacterized protein</fullName>
    </submittedName>
</protein>
<dbReference type="STRING" id="1080227.A8L45_04430"/>
<evidence type="ECO:0000256" key="1">
    <source>
        <dbReference type="SAM" id="MobiDB-lite"/>
    </source>
</evidence>
<gene>
    <name evidence="2" type="ORF">A8L45_04430</name>
</gene>
<feature type="region of interest" description="Disordered" evidence="1">
    <location>
        <begin position="20"/>
        <end position="41"/>
    </location>
</feature>
<name>A0A1C3EPK2_9GAMM</name>
<feature type="compositionally biased region" description="Low complexity" evidence="1">
    <location>
        <begin position="130"/>
        <end position="146"/>
    </location>
</feature>
<sequence>MARASNAMNKNLSLVKALQRRNRLDKEKNPLAKTKQAAKDQREKIESRINALEKQRAEFNQQIDDTIKKERQQLRALSRLEDMVSDALPMKDGIPIVDEKPPVIEDKPDIKDKPIAEKPKPRARPRKASPDSAAKPSTTKRTTTATTRRRTTKK</sequence>
<feature type="compositionally biased region" description="Basic and acidic residues" evidence="1">
    <location>
        <begin position="97"/>
        <end position="120"/>
    </location>
</feature>
<keyword evidence="3" id="KW-1185">Reference proteome</keyword>
<organism evidence="2 3">
    <name type="scientific">Veronia pacifica</name>
    <dbReference type="NCBI Taxonomy" id="1080227"/>
    <lineage>
        <taxon>Bacteria</taxon>
        <taxon>Pseudomonadati</taxon>
        <taxon>Pseudomonadota</taxon>
        <taxon>Gammaproteobacteria</taxon>
        <taxon>Vibrionales</taxon>
        <taxon>Vibrionaceae</taxon>
        <taxon>Veronia</taxon>
    </lineage>
</organism>
<dbReference type="EMBL" id="LYBM01000005">
    <property type="protein sequence ID" value="ODA35167.1"/>
    <property type="molecule type" value="Genomic_DNA"/>
</dbReference>
<evidence type="ECO:0000313" key="3">
    <source>
        <dbReference type="Proteomes" id="UP000094936"/>
    </source>
</evidence>
<feature type="region of interest" description="Disordered" evidence="1">
    <location>
        <begin position="88"/>
        <end position="154"/>
    </location>
</feature>
<dbReference type="AlphaFoldDB" id="A0A1C3EPK2"/>
<accession>A0A1C3EPK2</accession>